<dbReference type="InterPro" id="IPR036257">
    <property type="entry name" value="Cyt_c_oxidase_su2_TM_sf"/>
</dbReference>
<dbReference type="InterPro" id="IPR034210">
    <property type="entry name" value="CcO_II_C"/>
</dbReference>
<dbReference type="InterPro" id="IPR008972">
    <property type="entry name" value="Cupredoxin"/>
</dbReference>
<dbReference type="PANTHER" id="PTHR22888:SF9">
    <property type="entry name" value="CYTOCHROME C OXIDASE SUBUNIT 2"/>
    <property type="match status" value="1"/>
</dbReference>
<geneLocation type="mitochondrion" evidence="19"/>
<dbReference type="PRINTS" id="PR01166">
    <property type="entry name" value="CYCOXIDASEII"/>
</dbReference>
<evidence type="ECO:0000256" key="7">
    <source>
        <dbReference type="ARBA" id="ARBA00022723"/>
    </source>
</evidence>
<keyword evidence="11 15" id="KW-0186">Copper</keyword>
<organism evidence="19">
    <name type="scientific">Cantharellus cibarius</name>
    <name type="common">Chanterelle</name>
    <dbReference type="NCBI Taxonomy" id="36066"/>
    <lineage>
        <taxon>Eukaryota</taxon>
        <taxon>Fungi</taxon>
        <taxon>Dikarya</taxon>
        <taxon>Basidiomycota</taxon>
        <taxon>Agaricomycotina</taxon>
        <taxon>Agaricomycetes</taxon>
        <taxon>Cantharellales</taxon>
        <taxon>Hydnaceae</taxon>
        <taxon>Cantharellus</taxon>
    </lineage>
</organism>
<feature type="transmembrane region" description="Helical" evidence="16">
    <location>
        <begin position="43"/>
        <end position="65"/>
    </location>
</feature>
<dbReference type="PROSITE" id="PS50999">
    <property type="entry name" value="COX2_TM"/>
    <property type="match status" value="1"/>
</dbReference>
<evidence type="ECO:0000256" key="14">
    <source>
        <dbReference type="ARBA" id="ARBA00049512"/>
    </source>
</evidence>
<evidence type="ECO:0000256" key="9">
    <source>
        <dbReference type="ARBA" id="ARBA00022982"/>
    </source>
</evidence>
<dbReference type="InterPro" id="IPR014222">
    <property type="entry name" value="Cyt_c_oxidase_su2"/>
</dbReference>
<comment type="function">
    <text evidence="15">Component of the cytochrome c oxidase, the last enzyme in the mitochondrial electron transport chain which drives oxidative phosphorylation. The respiratory chain contains 3 multisubunit complexes succinate dehydrogenase (complex II, CII), ubiquinol-cytochrome c oxidoreductase (cytochrome b-c1 complex, complex III, CIII) and cytochrome c oxidase (complex IV, CIV), that cooperate to transfer electrons derived from NADH and succinate to molecular oxygen, creating an electrochemical gradient over the inner membrane that drives transmembrane transport and the ATP synthase. Cytochrome c oxidase is the component of the respiratory chain that catalyzes the reduction of oxygen to water. Electrons originating from reduced cytochrome c in the intermembrane space (IMS) are transferred via the dinuclear copper A center (CU(A)) of subunit 2 and heme A of subunit 1 to the active site in subunit 1, a binuclear center (BNC) formed by heme A3 and copper B (CU(B)). The BNC reduces molecular oxygen to 2 water molecules using 4 electrons from cytochrome c in the IMS and 4 protons from the mitochondrial matrix.</text>
</comment>
<dbReference type="AlphaFoldDB" id="A0A2S0S472"/>
<comment type="similarity">
    <text evidence="2 15">Belongs to the cytochrome c oxidase subunit 2 family.</text>
</comment>
<evidence type="ECO:0000256" key="15">
    <source>
        <dbReference type="RuleBase" id="RU000457"/>
    </source>
</evidence>
<comment type="cofactor">
    <cofactor evidence="15">
        <name>Cu cation</name>
        <dbReference type="ChEBI" id="CHEBI:23378"/>
    </cofactor>
    <text evidence="15">Binds a copper A center.</text>
</comment>
<evidence type="ECO:0000256" key="12">
    <source>
        <dbReference type="ARBA" id="ARBA00023128"/>
    </source>
</evidence>
<evidence type="ECO:0000256" key="4">
    <source>
        <dbReference type="ARBA" id="ARBA00022448"/>
    </source>
</evidence>
<comment type="catalytic activity">
    <reaction evidence="14">
        <text>4 Fe(II)-[cytochrome c] + O2 + 8 H(+)(in) = 4 Fe(III)-[cytochrome c] + 2 H2O + 4 H(+)(out)</text>
        <dbReference type="Rhea" id="RHEA:11436"/>
        <dbReference type="Rhea" id="RHEA-COMP:10350"/>
        <dbReference type="Rhea" id="RHEA-COMP:14399"/>
        <dbReference type="ChEBI" id="CHEBI:15377"/>
        <dbReference type="ChEBI" id="CHEBI:15378"/>
        <dbReference type="ChEBI" id="CHEBI:15379"/>
        <dbReference type="ChEBI" id="CHEBI:29033"/>
        <dbReference type="ChEBI" id="CHEBI:29034"/>
        <dbReference type="EC" id="7.1.1.9"/>
    </reaction>
    <physiologicalReaction direction="left-to-right" evidence="14">
        <dbReference type="Rhea" id="RHEA:11437"/>
    </physiologicalReaction>
</comment>
<keyword evidence="6 15" id="KW-0812">Transmembrane</keyword>
<dbReference type="SUPFAM" id="SSF49503">
    <property type="entry name" value="Cupredoxins"/>
    <property type="match status" value="1"/>
</dbReference>
<dbReference type="PANTHER" id="PTHR22888">
    <property type="entry name" value="CYTOCHROME C OXIDASE, SUBUNIT II"/>
    <property type="match status" value="1"/>
</dbReference>
<evidence type="ECO:0000256" key="16">
    <source>
        <dbReference type="SAM" id="Phobius"/>
    </source>
</evidence>
<evidence type="ECO:0000256" key="5">
    <source>
        <dbReference type="ARBA" id="ARBA00022660"/>
    </source>
</evidence>
<dbReference type="FunFam" id="2.60.40.420:FF:000001">
    <property type="entry name" value="Cytochrome c oxidase subunit 2"/>
    <property type="match status" value="1"/>
</dbReference>
<sequence length="253" mass="28435">MLNLIFNIIINPIYNDVPEPLQLGFQDGASPGYSGIVDLHDSIFFYLVLICVGVFWVLGSVMLNFRLKIILSHINYTTHGTLIELIWTITPALILIAIAFPSFKLLYMLDEVISPAMTVKVAGNQWYWSYEYSDFIKEDGDAISFDSYMIPESDLEVGQFRLLDVDNRVVVPVDTHIRFIVTGTDVIHDFAVPALGLKIDAVPGRLNQTSVIIKRVGTFYGQCSEICGTYHGFMPCVVQGVEAENFLVWLDQV</sequence>
<evidence type="ECO:0000256" key="11">
    <source>
        <dbReference type="ARBA" id="ARBA00023008"/>
    </source>
</evidence>
<accession>A0A2S0S472</accession>
<keyword evidence="9 15" id="KW-0249">Electron transport</keyword>
<evidence type="ECO:0000259" key="18">
    <source>
        <dbReference type="PROSITE" id="PS50999"/>
    </source>
</evidence>
<dbReference type="InterPro" id="IPR045187">
    <property type="entry name" value="CcO_II"/>
</dbReference>
<evidence type="ECO:0000256" key="1">
    <source>
        <dbReference type="ARBA" id="ARBA00004448"/>
    </source>
</evidence>
<dbReference type="Gene3D" id="1.10.287.90">
    <property type="match status" value="1"/>
</dbReference>
<dbReference type="InterPro" id="IPR011759">
    <property type="entry name" value="Cyt_c_oxidase_su2_TM_dom"/>
</dbReference>
<reference evidence="19" key="1">
    <citation type="journal article" date="2018" name="Int. J. Biol. Macromol.">
        <title>Characterization of the mitochondrial genomes of three species in the ectomycorrhizal genus Cantharellus and phylogeny of Agaricomycetes.</title>
        <authorList>
            <person name="Li Q."/>
            <person name="Liao M."/>
            <person name="Yang M."/>
            <person name="Xiong C."/>
            <person name="Jin X."/>
            <person name="Chen Z."/>
            <person name="Huang W."/>
        </authorList>
    </citation>
    <scope>NUCLEOTIDE SEQUENCE</scope>
    <source>
        <strain evidence="19">S75</strain>
    </source>
</reference>
<dbReference type="NCBIfam" id="TIGR02866">
    <property type="entry name" value="CoxB"/>
    <property type="match status" value="1"/>
</dbReference>
<feature type="transmembrane region" description="Helical" evidence="16">
    <location>
        <begin position="85"/>
        <end position="109"/>
    </location>
</feature>
<dbReference type="CDD" id="cd13912">
    <property type="entry name" value="CcO_II_C"/>
    <property type="match status" value="1"/>
</dbReference>
<evidence type="ECO:0000259" key="17">
    <source>
        <dbReference type="PROSITE" id="PS50857"/>
    </source>
</evidence>
<keyword evidence="13 15" id="KW-0472">Membrane</keyword>
<evidence type="ECO:0000256" key="2">
    <source>
        <dbReference type="ARBA" id="ARBA00007866"/>
    </source>
</evidence>
<dbReference type="FunFam" id="1.10.287.90:FF:000004">
    <property type="entry name" value="Cytochrome c oxidase subunit 2"/>
    <property type="match status" value="1"/>
</dbReference>
<dbReference type="GO" id="GO:0004129">
    <property type="term" value="F:cytochrome-c oxidase activity"/>
    <property type="evidence" value="ECO:0007669"/>
    <property type="project" value="UniProtKB-EC"/>
</dbReference>
<dbReference type="PROSITE" id="PS00078">
    <property type="entry name" value="COX2"/>
    <property type="match status" value="1"/>
</dbReference>
<gene>
    <name evidence="19" type="primary">cox2</name>
</gene>
<evidence type="ECO:0000256" key="10">
    <source>
        <dbReference type="ARBA" id="ARBA00022989"/>
    </source>
</evidence>
<evidence type="ECO:0000256" key="3">
    <source>
        <dbReference type="ARBA" id="ARBA00015946"/>
    </source>
</evidence>
<name>A0A2S0S472_CANCI</name>
<dbReference type="InterPro" id="IPR001505">
    <property type="entry name" value="Copper_CuA"/>
</dbReference>
<dbReference type="InterPro" id="IPR002429">
    <property type="entry name" value="CcO_II-like_C"/>
</dbReference>
<dbReference type="GO" id="GO:0005507">
    <property type="term" value="F:copper ion binding"/>
    <property type="evidence" value="ECO:0007669"/>
    <property type="project" value="InterPro"/>
</dbReference>
<keyword evidence="8" id="KW-1278">Translocase</keyword>
<dbReference type="Gene3D" id="2.60.40.420">
    <property type="entry name" value="Cupredoxins - blue copper proteins"/>
    <property type="match status" value="1"/>
</dbReference>
<evidence type="ECO:0000256" key="13">
    <source>
        <dbReference type="ARBA" id="ARBA00023136"/>
    </source>
</evidence>
<keyword evidence="4 15" id="KW-0813">Transport</keyword>
<dbReference type="GO" id="GO:0006123">
    <property type="term" value="P:mitochondrial electron transport, cytochrome c to oxygen"/>
    <property type="evidence" value="ECO:0007669"/>
    <property type="project" value="UniProtKB-ARBA"/>
</dbReference>
<feature type="domain" description="Cytochrome oxidase subunit II copper A binding" evidence="17">
    <location>
        <begin position="114"/>
        <end position="252"/>
    </location>
</feature>
<dbReference type="SUPFAM" id="SSF81464">
    <property type="entry name" value="Cytochrome c oxidase subunit II-like, transmembrane region"/>
    <property type="match status" value="1"/>
</dbReference>
<evidence type="ECO:0000256" key="6">
    <source>
        <dbReference type="ARBA" id="ARBA00022692"/>
    </source>
</evidence>
<dbReference type="GO" id="GO:0016491">
    <property type="term" value="F:oxidoreductase activity"/>
    <property type="evidence" value="ECO:0007669"/>
    <property type="project" value="InterPro"/>
</dbReference>
<evidence type="ECO:0000256" key="8">
    <source>
        <dbReference type="ARBA" id="ARBA00022967"/>
    </source>
</evidence>
<dbReference type="Pfam" id="PF02790">
    <property type="entry name" value="COX2_TM"/>
    <property type="match status" value="1"/>
</dbReference>
<dbReference type="Pfam" id="PF00116">
    <property type="entry name" value="COX2"/>
    <property type="match status" value="1"/>
</dbReference>
<proteinExistence type="inferred from homology"/>
<evidence type="ECO:0000313" key="19">
    <source>
        <dbReference type="EMBL" id="AWA82146.1"/>
    </source>
</evidence>
<keyword evidence="7 15" id="KW-0479">Metal-binding</keyword>
<feature type="domain" description="Cytochrome oxidase subunit II transmembrane region profile" evidence="18">
    <location>
        <begin position="17"/>
        <end position="113"/>
    </location>
</feature>
<dbReference type="EMBL" id="MG602717">
    <property type="protein sequence ID" value="AWA82146.1"/>
    <property type="molecule type" value="Genomic_DNA"/>
</dbReference>
<comment type="subcellular location">
    <subcellularLocation>
        <location evidence="1 15">Mitochondrion inner membrane</location>
        <topology evidence="1 15">Multi-pass membrane protein</topology>
    </subcellularLocation>
</comment>
<protein>
    <recommendedName>
        <fullName evidence="3 15">Cytochrome c oxidase subunit 2</fullName>
    </recommendedName>
</protein>
<dbReference type="PROSITE" id="PS50857">
    <property type="entry name" value="COX2_CUA"/>
    <property type="match status" value="1"/>
</dbReference>
<keyword evidence="5 15" id="KW-0679">Respiratory chain</keyword>
<keyword evidence="15" id="KW-0999">Mitochondrion inner membrane</keyword>
<dbReference type="GO" id="GO:0005743">
    <property type="term" value="C:mitochondrial inner membrane"/>
    <property type="evidence" value="ECO:0007669"/>
    <property type="project" value="UniProtKB-SubCell"/>
</dbReference>
<keyword evidence="12 15" id="KW-0496">Mitochondrion</keyword>
<dbReference type="GO" id="GO:0045277">
    <property type="term" value="C:respiratory chain complex IV"/>
    <property type="evidence" value="ECO:0007669"/>
    <property type="project" value="UniProtKB-ARBA"/>
</dbReference>
<keyword evidence="10 16" id="KW-1133">Transmembrane helix</keyword>